<gene>
    <name evidence="1" type="ORF">HINF_LOCUS14599</name>
    <name evidence="2" type="ORF">HINF_LOCUS1508</name>
</gene>
<name>A0AA86NW51_9EUKA</name>
<evidence type="ECO:0000313" key="3">
    <source>
        <dbReference type="Proteomes" id="UP001642409"/>
    </source>
</evidence>
<evidence type="ECO:0000313" key="1">
    <source>
        <dbReference type="EMBL" id="CAI9926954.1"/>
    </source>
</evidence>
<dbReference type="AlphaFoldDB" id="A0AA86NW51"/>
<dbReference type="EMBL" id="CATOUU010000380">
    <property type="protein sequence ID" value="CAI9926954.1"/>
    <property type="molecule type" value="Genomic_DNA"/>
</dbReference>
<evidence type="ECO:0000313" key="2">
    <source>
        <dbReference type="EMBL" id="CAL5971644.1"/>
    </source>
</evidence>
<dbReference type="EMBL" id="CAXDID020000003">
    <property type="protein sequence ID" value="CAL5971644.1"/>
    <property type="molecule type" value="Genomic_DNA"/>
</dbReference>
<keyword evidence="3" id="KW-1185">Reference proteome</keyword>
<reference evidence="2 3" key="2">
    <citation type="submission" date="2024-07" db="EMBL/GenBank/DDBJ databases">
        <authorList>
            <person name="Akdeniz Z."/>
        </authorList>
    </citation>
    <scope>NUCLEOTIDE SEQUENCE [LARGE SCALE GENOMIC DNA]</scope>
</reference>
<reference evidence="1" key="1">
    <citation type="submission" date="2023-06" db="EMBL/GenBank/DDBJ databases">
        <authorList>
            <person name="Kurt Z."/>
        </authorList>
    </citation>
    <scope>NUCLEOTIDE SEQUENCE</scope>
</reference>
<proteinExistence type="predicted"/>
<accession>A0AA86NW51</accession>
<comment type="caution">
    <text evidence="1">The sequence shown here is derived from an EMBL/GenBank/DDBJ whole genome shotgun (WGS) entry which is preliminary data.</text>
</comment>
<dbReference type="Proteomes" id="UP001642409">
    <property type="component" value="Unassembled WGS sequence"/>
</dbReference>
<protein>
    <submittedName>
        <fullName evidence="2">Hypothetical_protein</fullName>
    </submittedName>
</protein>
<organism evidence="1">
    <name type="scientific">Hexamita inflata</name>
    <dbReference type="NCBI Taxonomy" id="28002"/>
    <lineage>
        <taxon>Eukaryota</taxon>
        <taxon>Metamonada</taxon>
        <taxon>Diplomonadida</taxon>
        <taxon>Hexamitidae</taxon>
        <taxon>Hexamitinae</taxon>
        <taxon>Hexamita</taxon>
    </lineage>
</organism>
<sequence>MPPYKNKFQILADQDEDNGQYIVQKYNVAIQQPEVYQKQLNIPNWAVQLVLNEQSKFQEEVMKLQINQDIENIFTFTKNDQGYLTITSSSEYIVNFVAKKAEDHYKLVITWSGLQTLILQNQITITQLWKDQSRFCYSVKGSNIQSNSVNLTVDSSTKHTHVIKSVISANQTLNQTSWQQIITNQFDQLSQYYNIKLQDYNYFINAWFGSINIISQIKIYNNDQLINAVNENNALISFKMSEVQTLTDFMLKNSQKKYGWRNDPLSKNEPLHEVVVHKFDDKTEMWGRSFGLIFYIPSAVEGLFDTKVLIRLTPKILDDQTELLTNFQQNEQGWKYISVRKQPIDEHIYAHKMNFENENNKDTFVFWSTKQFSVIPESDEQCVGDQINQFMESVNTQNVQYYYQGRTM</sequence>